<organism evidence="1 2">
    <name type="scientific">Flavobacterium aurantiibacter</name>
    <dbReference type="NCBI Taxonomy" id="2023067"/>
    <lineage>
        <taxon>Bacteria</taxon>
        <taxon>Pseudomonadati</taxon>
        <taxon>Bacteroidota</taxon>
        <taxon>Flavobacteriia</taxon>
        <taxon>Flavobacteriales</taxon>
        <taxon>Flavobacteriaceae</taxon>
        <taxon>Flavobacterium</taxon>
    </lineage>
</organism>
<gene>
    <name evidence="1" type="ORF">CHX27_05290</name>
</gene>
<dbReference type="Proteomes" id="UP000216035">
    <property type="component" value="Unassembled WGS sequence"/>
</dbReference>
<comment type="caution">
    <text evidence="1">The sequence shown here is derived from an EMBL/GenBank/DDBJ whole genome shotgun (WGS) entry which is preliminary data.</text>
</comment>
<evidence type="ECO:0000313" key="2">
    <source>
        <dbReference type="Proteomes" id="UP000216035"/>
    </source>
</evidence>
<dbReference type="EMBL" id="NOXX01000174">
    <property type="protein sequence ID" value="OYQ45978.1"/>
    <property type="molecule type" value="Genomic_DNA"/>
</dbReference>
<reference evidence="1 2" key="1">
    <citation type="submission" date="2017-07" db="EMBL/GenBank/DDBJ databases">
        <title>Flavobacterium cyanobacteriorum sp. nov., isolated from cyanobacterial aggregates in a eutrophic lake.</title>
        <authorList>
            <person name="Cai H."/>
        </authorList>
    </citation>
    <scope>NUCLEOTIDE SEQUENCE [LARGE SCALE GENOMIC DNA]</scope>
    <source>
        <strain evidence="1 2">TH167</strain>
    </source>
</reference>
<keyword evidence="2" id="KW-1185">Reference proteome</keyword>
<evidence type="ECO:0000313" key="1">
    <source>
        <dbReference type="EMBL" id="OYQ45978.1"/>
    </source>
</evidence>
<accession>A0A255ZWV4</accession>
<name>A0A255ZWV4_9FLAO</name>
<dbReference type="AlphaFoldDB" id="A0A255ZWV4"/>
<protein>
    <submittedName>
        <fullName evidence="1">Uncharacterized protein</fullName>
    </submittedName>
</protein>
<sequence>MWSAYCKHKVDYASIREVLESDEVISFKTTTKNAFIKYLHKVGDAAALSYLQFAKEVELCSPGFEDVWENNPEVTIYNRQRLLKLAQNRVTTTDNVTLKKRYYFQIFRLLQYLGENEKIISLYDEVYSKTYKTGDLLSNWIFYYRLSVEPDQEKQNFLVSKLFGLPTDNRFQFLNFFQKDIAMEKILRLAKTSQERAKVIALYTSVNQEFNLDSIKQIYRICPSSLSLEFLLIREINKLEDWILVPTYTLFMPTSRDDYWENSTNSRILDRVKVDRKRAKELLNFVCAVDLNKVNNPSLWQLTKAYLEFLTKENHKSLETLKQIPLSKVNGDFKSLHLKIYTLATVANLKGKKIELPSDIQQIIMNHETDKNFLFAIAKEIEFLGDNVTAALILSNITSSEFGGVFWKSISGKRTLADDYYSSWYEYVDAELSAEECGAIAKELFTPKKTKFQKWMFNQVKNQKNRVFDLLGIKFMRIDDIANAQKAFQNVDNEHYTNAPMFNKHPFLDGYLGKIGENSNQITSYNKSKALKELLRLKKSVAETKNPNRAKEYFLIANFYFNTSYYGNSWMFNRIYRSVNLDENYLDENNYYGCERAIFYFEKALQHARNKNFAALCELRIATCKLNKATYLFDKQQSLRFGPYYSDTPEVNSAVFFDRLKKRYPSQYFELTSSCEIAARYFKAG</sequence>
<proteinExistence type="predicted"/>